<dbReference type="PANTHER" id="PTHR34501">
    <property type="entry name" value="PROTEIN YDDL-RELATED"/>
    <property type="match status" value="1"/>
</dbReference>
<keyword evidence="14" id="KW-1185">Reference proteome</keyword>
<keyword evidence="6 11" id="KW-0732">Signal</keyword>
<feature type="domain" description="Porin" evidence="12">
    <location>
        <begin position="8"/>
        <end position="337"/>
    </location>
</feature>
<dbReference type="PANTHER" id="PTHR34501:SF9">
    <property type="entry name" value="MAJOR OUTER MEMBRANE PROTEIN P.IA"/>
    <property type="match status" value="1"/>
</dbReference>
<dbReference type="Gene3D" id="2.40.160.10">
    <property type="entry name" value="Porin"/>
    <property type="match status" value="1"/>
</dbReference>
<evidence type="ECO:0000256" key="4">
    <source>
        <dbReference type="ARBA" id="ARBA00022452"/>
    </source>
</evidence>
<dbReference type="PRINTS" id="PR00182">
    <property type="entry name" value="ECOLNEIPORIN"/>
</dbReference>
<name>A0A7X4KLY4_9BURK</name>
<reference evidence="13 14" key="1">
    <citation type="submission" date="2019-12" db="EMBL/GenBank/DDBJ databases">
        <title>Novel species isolated from a subtropical stream in China.</title>
        <authorList>
            <person name="Lu H."/>
        </authorList>
    </citation>
    <scope>NUCLEOTIDE SEQUENCE [LARGE SCALE GENOMIC DNA]</scope>
    <source>
        <strain evidence="13 14">FT127W</strain>
    </source>
</reference>
<accession>A0A7X4KLY4</accession>
<dbReference type="GO" id="GO:0009279">
    <property type="term" value="C:cell outer membrane"/>
    <property type="evidence" value="ECO:0007669"/>
    <property type="project" value="UniProtKB-SubCell"/>
</dbReference>
<comment type="caution">
    <text evidence="13">The sequence shown here is derived from an EMBL/GenBank/DDBJ whole genome shotgun (WGS) entry which is preliminary data.</text>
</comment>
<comment type="subcellular location">
    <subcellularLocation>
        <location evidence="1">Cell outer membrane</location>
        <topology evidence="1">Multi-pass membrane protein</topology>
    </subcellularLocation>
</comment>
<organism evidence="13 14">
    <name type="scientific">Pseudoduganella aquatica</name>
    <dbReference type="NCBI Taxonomy" id="2660641"/>
    <lineage>
        <taxon>Bacteria</taxon>
        <taxon>Pseudomonadati</taxon>
        <taxon>Pseudomonadota</taxon>
        <taxon>Betaproteobacteria</taxon>
        <taxon>Burkholderiales</taxon>
        <taxon>Oxalobacteraceae</taxon>
        <taxon>Telluria group</taxon>
        <taxon>Pseudoduganella</taxon>
    </lineage>
</organism>
<feature type="signal peptide" evidence="11">
    <location>
        <begin position="1"/>
        <end position="18"/>
    </location>
</feature>
<keyword evidence="10" id="KW-0998">Cell outer membrane</keyword>
<evidence type="ECO:0000256" key="2">
    <source>
        <dbReference type="ARBA" id="ARBA00011233"/>
    </source>
</evidence>
<protein>
    <submittedName>
        <fullName evidence="13">Porin</fullName>
    </submittedName>
</protein>
<feature type="chain" id="PRO_5030653007" evidence="11">
    <location>
        <begin position="19"/>
        <end position="364"/>
    </location>
</feature>
<dbReference type="InterPro" id="IPR033900">
    <property type="entry name" value="Gram_neg_porin_domain"/>
</dbReference>
<sequence>MKYAITPLLALACCAAQAQSAVKIYGVADAGLVFERGGPAGGTSYVSSGVASGSRLGFKGTEDLGGGMSAGFVLESGISIDSGASGQGGLTFGRQSFVSLGGALGTLSAGRQYSPYFKALRDIADPFSDGLAGQAANLMAPNRRMDNSLVYASPKLAGWSTDLAYSAGEVAGDSTRKRALSGAVNFAAGPLALVLSHYRREDAAASLHARNSLLAARYTLGAYQLHAAYAVNRGMGTVGGGGTLAFTAGGTGAAVGTLAAGGAIASGPVGAPGAASRDIVLGLCATFGPHRYAASVVQHLDRSPANKDARQFGVGYLYGLSKRTDLYAAYGRVSNSNGATFTIGNATDDGKGHSAINLGLRHLL</sequence>
<evidence type="ECO:0000256" key="5">
    <source>
        <dbReference type="ARBA" id="ARBA00022692"/>
    </source>
</evidence>
<evidence type="ECO:0000313" key="14">
    <source>
        <dbReference type="Proteomes" id="UP000450676"/>
    </source>
</evidence>
<dbReference type="SUPFAM" id="SSF56935">
    <property type="entry name" value="Porins"/>
    <property type="match status" value="1"/>
</dbReference>
<evidence type="ECO:0000256" key="10">
    <source>
        <dbReference type="ARBA" id="ARBA00023237"/>
    </source>
</evidence>
<evidence type="ECO:0000256" key="3">
    <source>
        <dbReference type="ARBA" id="ARBA00022448"/>
    </source>
</evidence>
<evidence type="ECO:0000256" key="9">
    <source>
        <dbReference type="ARBA" id="ARBA00023136"/>
    </source>
</evidence>
<evidence type="ECO:0000256" key="6">
    <source>
        <dbReference type="ARBA" id="ARBA00022729"/>
    </source>
</evidence>
<keyword evidence="7" id="KW-0406">Ion transport</keyword>
<dbReference type="Pfam" id="PF13609">
    <property type="entry name" value="Porin_4"/>
    <property type="match status" value="1"/>
</dbReference>
<dbReference type="InterPro" id="IPR001702">
    <property type="entry name" value="Porin_Gram-ve"/>
</dbReference>
<dbReference type="InterPro" id="IPR023614">
    <property type="entry name" value="Porin_dom_sf"/>
</dbReference>
<keyword evidence="9" id="KW-0472">Membrane</keyword>
<keyword evidence="4" id="KW-1134">Transmembrane beta strand</keyword>
<evidence type="ECO:0000256" key="8">
    <source>
        <dbReference type="ARBA" id="ARBA00023114"/>
    </source>
</evidence>
<comment type="subunit">
    <text evidence="2">Homotrimer.</text>
</comment>
<keyword evidence="5" id="KW-0812">Transmembrane</keyword>
<evidence type="ECO:0000256" key="7">
    <source>
        <dbReference type="ARBA" id="ARBA00023065"/>
    </source>
</evidence>
<dbReference type="CDD" id="cd00342">
    <property type="entry name" value="gram_neg_porins"/>
    <property type="match status" value="1"/>
</dbReference>
<dbReference type="InterPro" id="IPR002299">
    <property type="entry name" value="Porin_Neis"/>
</dbReference>
<keyword evidence="8" id="KW-0626">Porin</keyword>
<evidence type="ECO:0000256" key="1">
    <source>
        <dbReference type="ARBA" id="ARBA00004571"/>
    </source>
</evidence>
<dbReference type="EMBL" id="WWCU01000008">
    <property type="protein sequence ID" value="MYN07617.1"/>
    <property type="molecule type" value="Genomic_DNA"/>
</dbReference>
<gene>
    <name evidence="13" type="ORF">GTP77_09705</name>
</gene>
<evidence type="ECO:0000259" key="12">
    <source>
        <dbReference type="Pfam" id="PF13609"/>
    </source>
</evidence>
<dbReference type="GO" id="GO:0015288">
    <property type="term" value="F:porin activity"/>
    <property type="evidence" value="ECO:0007669"/>
    <property type="project" value="UniProtKB-KW"/>
</dbReference>
<keyword evidence="3" id="KW-0813">Transport</keyword>
<dbReference type="AlphaFoldDB" id="A0A7X4KLY4"/>
<dbReference type="GO" id="GO:0034220">
    <property type="term" value="P:monoatomic ion transmembrane transport"/>
    <property type="evidence" value="ECO:0007669"/>
    <property type="project" value="InterPro"/>
</dbReference>
<dbReference type="RefSeq" id="WP_161071967.1">
    <property type="nucleotide sequence ID" value="NZ_WWCU01000008.1"/>
</dbReference>
<dbReference type="Proteomes" id="UP000450676">
    <property type="component" value="Unassembled WGS sequence"/>
</dbReference>
<dbReference type="InterPro" id="IPR050298">
    <property type="entry name" value="Gram-neg_bact_OMP"/>
</dbReference>
<evidence type="ECO:0000313" key="13">
    <source>
        <dbReference type="EMBL" id="MYN07617.1"/>
    </source>
</evidence>
<dbReference type="PRINTS" id="PR00184">
    <property type="entry name" value="NEISSPPORIN"/>
</dbReference>
<dbReference type="GO" id="GO:0046930">
    <property type="term" value="C:pore complex"/>
    <property type="evidence" value="ECO:0007669"/>
    <property type="project" value="UniProtKB-KW"/>
</dbReference>
<evidence type="ECO:0000256" key="11">
    <source>
        <dbReference type="SAM" id="SignalP"/>
    </source>
</evidence>
<proteinExistence type="predicted"/>